<keyword evidence="1" id="KW-0732">Signal</keyword>
<keyword evidence="3" id="KW-1185">Reference proteome</keyword>
<protein>
    <recommendedName>
        <fullName evidence="4">Secreted protein</fullName>
    </recommendedName>
</protein>
<evidence type="ECO:0000256" key="1">
    <source>
        <dbReference type="SAM" id="SignalP"/>
    </source>
</evidence>
<dbReference type="EMBL" id="JALJOQ010000190">
    <property type="protein sequence ID" value="KAK9790552.1"/>
    <property type="molecule type" value="Genomic_DNA"/>
</dbReference>
<feature type="signal peptide" evidence="1">
    <location>
        <begin position="1"/>
        <end position="27"/>
    </location>
</feature>
<comment type="caution">
    <text evidence="2">The sequence shown here is derived from an EMBL/GenBank/DDBJ whole genome shotgun (WGS) entry which is preliminary data.</text>
</comment>
<evidence type="ECO:0000313" key="2">
    <source>
        <dbReference type="EMBL" id="KAK9790552.1"/>
    </source>
</evidence>
<dbReference type="AlphaFoldDB" id="A0AAW1NSB9"/>
<name>A0AAW1NSB9_9CHLO</name>
<feature type="chain" id="PRO_5043441444" description="Secreted protein" evidence="1">
    <location>
        <begin position="28"/>
        <end position="87"/>
    </location>
</feature>
<reference evidence="2 3" key="1">
    <citation type="journal article" date="2024" name="Nat. Commun.">
        <title>Phylogenomics reveals the evolutionary origins of lichenization in chlorophyte algae.</title>
        <authorList>
            <person name="Puginier C."/>
            <person name="Libourel C."/>
            <person name="Otte J."/>
            <person name="Skaloud P."/>
            <person name="Haon M."/>
            <person name="Grisel S."/>
            <person name="Petersen M."/>
            <person name="Berrin J.G."/>
            <person name="Delaux P.M."/>
            <person name="Dal Grande F."/>
            <person name="Keller J."/>
        </authorList>
    </citation>
    <scope>NUCLEOTIDE SEQUENCE [LARGE SCALE GENOMIC DNA]</scope>
    <source>
        <strain evidence="2 3">SAG 2036</strain>
    </source>
</reference>
<accession>A0AAW1NSB9</accession>
<organism evidence="2 3">
    <name type="scientific">Symbiochloris irregularis</name>
    <dbReference type="NCBI Taxonomy" id="706552"/>
    <lineage>
        <taxon>Eukaryota</taxon>
        <taxon>Viridiplantae</taxon>
        <taxon>Chlorophyta</taxon>
        <taxon>core chlorophytes</taxon>
        <taxon>Trebouxiophyceae</taxon>
        <taxon>Trebouxiales</taxon>
        <taxon>Trebouxiaceae</taxon>
        <taxon>Symbiochloris</taxon>
    </lineage>
</organism>
<evidence type="ECO:0000313" key="3">
    <source>
        <dbReference type="Proteomes" id="UP001465755"/>
    </source>
</evidence>
<dbReference type="Proteomes" id="UP001465755">
    <property type="component" value="Unassembled WGS sequence"/>
</dbReference>
<gene>
    <name evidence="2" type="ORF">WJX73_001825</name>
</gene>
<proteinExistence type="predicted"/>
<evidence type="ECO:0008006" key="4">
    <source>
        <dbReference type="Google" id="ProtNLM"/>
    </source>
</evidence>
<sequence length="87" mass="9491">MHSGSAESCFAPLLRVLLCTSMRRCMAAERLVGMKIRLALPRMESRYDAARQATAVHGSQSVRSSLQLTAGEDLIETAHSQERGTSV</sequence>